<dbReference type="AlphaFoldDB" id="A0AAE8MZG5"/>
<evidence type="ECO:0000256" key="2">
    <source>
        <dbReference type="ARBA" id="ARBA00004325"/>
    </source>
</evidence>
<gene>
    <name evidence="11" type="ORF">DNG_04768</name>
</gene>
<feature type="region of interest" description="Disordered" evidence="9">
    <location>
        <begin position="163"/>
        <end position="213"/>
    </location>
</feature>
<dbReference type="InterPro" id="IPR007667">
    <property type="entry name" value="Hypoxia_induced_domain"/>
</dbReference>
<dbReference type="GO" id="GO:0097250">
    <property type="term" value="P:mitochondrial respirasome assembly"/>
    <property type="evidence" value="ECO:0007669"/>
    <property type="project" value="TreeGrafter"/>
</dbReference>
<evidence type="ECO:0000313" key="11">
    <source>
        <dbReference type="EMBL" id="SPO02095.1"/>
    </source>
</evidence>
<dbReference type="InterPro" id="IPR050355">
    <property type="entry name" value="RCF1"/>
</dbReference>
<evidence type="ECO:0000259" key="10">
    <source>
        <dbReference type="PROSITE" id="PS51503"/>
    </source>
</evidence>
<evidence type="ECO:0000256" key="6">
    <source>
        <dbReference type="ARBA" id="ARBA00022989"/>
    </source>
</evidence>
<evidence type="ECO:0000256" key="4">
    <source>
        <dbReference type="ARBA" id="ARBA00011565"/>
    </source>
</evidence>
<evidence type="ECO:0000313" key="12">
    <source>
        <dbReference type="Proteomes" id="UP001187682"/>
    </source>
</evidence>
<evidence type="ECO:0000256" key="9">
    <source>
        <dbReference type="SAM" id="MobiDB-lite"/>
    </source>
</evidence>
<dbReference type="Proteomes" id="UP001187682">
    <property type="component" value="Unassembled WGS sequence"/>
</dbReference>
<comment type="function">
    <text evidence="1">Cytochrome c oxidase subunit which plays a role in assembly of respiratory supercomplexes.</text>
</comment>
<protein>
    <submittedName>
        <fullName evidence="11">Related to Respiratory supercomplex factor 1, mitochondrial</fullName>
    </submittedName>
</protein>
<evidence type="ECO:0000256" key="1">
    <source>
        <dbReference type="ARBA" id="ARBA00002584"/>
    </source>
</evidence>
<comment type="similarity">
    <text evidence="3">Belongs to the RCF1 family.</text>
</comment>
<dbReference type="EMBL" id="ONZQ02000006">
    <property type="protein sequence ID" value="SPO02095.1"/>
    <property type="molecule type" value="Genomic_DNA"/>
</dbReference>
<evidence type="ECO:0000256" key="7">
    <source>
        <dbReference type="ARBA" id="ARBA00023128"/>
    </source>
</evidence>
<comment type="subcellular location">
    <subcellularLocation>
        <location evidence="2">Mitochondrion membrane</location>
    </subcellularLocation>
</comment>
<keyword evidence="12" id="KW-1185">Reference proteome</keyword>
<dbReference type="PANTHER" id="PTHR12297">
    <property type="entry name" value="HYPOXIA-INDUCBILE GENE 1 HIG1 -RELATED"/>
    <property type="match status" value="1"/>
</dbReference>
<reference evidence="11" key="1">
    <citation type="submission" date="2018-03" db="EMBL/GenBank/DDBJ databases">
        <authorList>
            <person name="Guldener U."/>
        </authorList>
    </citation>
    <scope>NUCLEOTIDE SEQUENCE</scope>
</reference>
<evidence type="ECO:0000256" key="3">
    <source>
        <dbReference type="ARBA" id="ARBA00009366"/>
    </source>
</evidence>
<feature type="domain" description="HIG1" evidence="10">
    <location>
        <begin position="11"/>
        <end position="102"/>
    </location>
</feature>
<evidence type="ECO:0000256" key="5">
    <source>
        <dbReference type="ARBA" id="ARBA00022692"/>
    </source>
</evidence>
<organism evidence="11 12">
    <name type="scientific">Cephalotrichum gorgonifer</name>
    <dbReference type="NCBI Taxonomy" id="2041049"/>
    <lineage>
        <taxon>Eukaryota</taxon>
        <taxon>Fungi</taxon>
        <taxon>Dikarya</taxon>
        <taxon>Ascomycota</taxon>
        <taxon>Pezizomycotina</taxon>
        <taxon>Sordariomycetes</taxon>
        <taxon>Hypocreomycetidae</taxon>
        <taxon>Microascales</taxon>
        <taxon>Microascaceae</taxon>
        <taxon>Cephalotrichum</taxon>
    </lineage>
</organism>
<dbReference type="GO" id="GO:0031966">
    <property type="term" value="C:mitochondrial membrane"/>
    <property type="evidence" value="ECO:0007669"/>
    <property type="project" value="UniProtKB-SubCell"/>
</dbReference>
<dbReference type="Pfam" id="PF04588">
    <property type="entry name" value="HIG_1_N"/>
    <property type="match status" value="1"/>
</dbReference>
<sequence>MAERGFPNHSIPSSFDGDDKFMNENGWAKVSRKLREEPLVPLGAALTVYALVNASRALRRGDSAGAQRMFRARVLAQGFTIVAIVAGGMYYSQDRARSAELRKLNEQQAAEEKRAKWIQELEARDEEDKAFRARLEKKRDAQEANGGKEGGVLAALGRLNEAKGADAEAMEQEAQKTTRNRNPRSSLDALGDIVGSKKPSLGDTGAPDTPTKD</sequence>
<keyword evidence="7" id="KW-0496">Mitochondrion</keyword>
<dbReference type="PROSITE" id="PS51503">
    <property type="entry name" value="HIG1"/>
    <property type="match status" value="1"/>
</dbReference>
<keyword evidence="8" id="KW-0472">Membrane</keyword>
<dbReference type="PANTHER" id="PTHR12297:SF3">
    <property type="entry name" value="HIG1 DOMAIN FAMILY MEMBER 1A"/>
    <property type="match status" value="1"/>
</dbReference>
<comment type="caution">
    <text evidence="11">The sequence shown here is derived from an EMBL/GenBank/DDBJ whole genome shotgun (WGS) entry which is preliminary data.</text>
</comment>
<keyword evidence="5" id="KW-0812">Transmembrane</keyword>
<accession>A0AAE8MZG5</accession>
<evidence type="ECO:0000256" key="8">
    <source>
        <dbReference type="ARBA" id="ARBA00023136"/>
    </source>
</evidence>
<keyword evidence="6" id="KW-1133">Transmembrane helix</keyword>
<proteinExistence type="inferred from homology"/>
<comment type="subunit">
    <text evidence="4">Associates with the respiratory chain complex III/complex IV supercomplex.</text>
</comment>
<dbReference type="Gene3D" id="6.10.140.1320">
    <property type="match status" value="1"/>
</dbReference>
<name>A0AAE8MZG5_9PEZI</name>